<evidence type="ECO:0000313" key="4">
    <source>
        <dbReference type="Proteomes" id="UP000824242"/>
    </source>
</evidence>
<dbReference type="InterPro" id="IPR007793">
    <property type="entry name" value="DivIVA_fam"/>
</dbReference>
<organism evidence="3 4">
    <name type="scientific">Candidatus Caccousia avicola</name>
    <dbReference type="NCBI Taxonomy" id="2840721"/>
    <lineage>
        <taxon>Bacteria</taxon>
        <taxon>Bacillati</taxon>
        <taxon>Bacillota</taxon>
        <taxon>Clostridia</taxon>
        <taxon>Eubacteriales</taxon>
        <taxon>Oscillospiraceae</taxon>
        <taxon>Oscillospiraceae incertae sedis</taxon>
        <taxon>Candidatus Caccousia</taxon>
    </lineage>
</organism>
<name>A0A9D1AR35_9FIRM</name>
<feature type="coiled-coil region" evidence="1">
    <location>
        <begin position="81"/>
        <end position="144"/>
    </location>
</feature>
<protein>
    <submittedName>
        <fullName evidence="3">DivIVA domain-containing protein</fullName>
    </submittedName>
</protein>
<dbReference type="Proteomes" id="UP000824242">
    <property type="component" value="Unassembled WGS sequence"/>
</dbReference>
<accession>A0A9D1AR35</accession>
<dbReference type="Pfam" id="PF05103">
    <property type="entry name" value="DivIVA"/>
    <property type="match status" value="1"/>
</dbReference>
<feature type="compositionally biased region" description="Acidic residues" evidence="2">
    <location>
        <begin position="189"/>
        <end position="200"/>
    </location>
</feature>
<feature type="coiled-coil region" evidence="1">
    <location>
        <begin position="22"/>
        <end position="49"/>
    </location>
</feature>
<feature type="compositionally biased region" description="Low complexity" evidence="2">
    <location>
        <begin position="178"/>
        <end position="188"/>
    </location>
</feature>
<dbReference type="SUPFAM" id="SSF58113">
    <property type="entry name" value="Apolipoprotein A-I"/>
    <property type="match status" value="1"/>
</dbReference>
<reference evidence="3" key="2">
    <citation type="journal article" date="2021" name="PeerJ">
        <title>Extensive microbial diversity within the chicken gut microbiome revealed by metagenomics and culture.</title>
        <authorList>
            <person name="Gilroy R."/>
            <person name="Ravi A."/>
            <person name="Getino M."/>
            <person name="Pursley I."/>
            <person name="Horton D.L."/>
            <person name="Alikhan N.F."/>
            <person name="Baker D."/>
            <person name="Gharbi K."/>
            <person name="Hall N."/>
            <person name="Watson M."/>
            <person name="Adriaenssens E.M."/>
            <person name="Foster-Nyarko E."/>
            <person name="Jarju S."/>
            <person name="Secka A."/>
            <person name="Antonio M."/>
            <person name="Oren A."/>
            <person name="Chaudhuri R.R."/>
            <person name="La Ragione R."/>
            <person name="Hildebrand F."/>
            <person name="Pallen M.J."/>
        </authorList>
    </citation>
    <scope>NUCLEOTIDE SEQUENCE</scope>
    <source>
        <strain evidence="3">ChiSxjej1B13-7958</strain>
    </source>
</reference>
<feature type="region of interest" description="Disordered" evidence="2">
    <location>
        <begin position="170"/>
        <end position="200"/>
    </location>
</feature>
<evidence type="ECO:0000256" key="2">
    <source>
        <dbReference type="SAM" id="MobiDB-lite"/>
    </source>
</evidence>
<dbReference type="AlphaFoldDB" id="A0A9D1AR35"/>
<keyword evidence="1" id="KW-0175">Coiled coil</keyword>
<proteinExistence type="predicted"/>
<sequence>MQLTDLRTSFHGYNKEDVARLIGERDQRCASLEKELEELRARLAQKEKDAGQQPEEAIAEALISAQKFAAHTRAQASEETARMQERAKADADRLLAEARAEAERAHRQLEEELLEKKQEAVQVLAAASQQAEQEARNLAQARAHVAKVRGCIREALFQIDALLSTVGEDETQDFSTLEETSSANNAEEAQQETDENAGLW</sequence>
<evidence type="ECO:0000313" key="3">
    <source>
        <dbReference type="EMBL" id="HIR48038.1"/>
    </source>
</evidence>
<reference evidence="3" key="1">
    <citation type="submission" date="2020-10" db="EMBL/GenBank/DDBJ databases">
        <authorList>
            <person name="Gilroy R."/>
        </authorList>
    </citation>
    <scope>NUCLEOTIDE SEQUENCE</scope>
    <source>
        <strain evidence="3">ChiSxjej1B13-7958</strain>
    </source>
</reference>
<dbReference type="EMBL" id="DVGZ01000112">
    <property type="protein sequence ID" value="HIR48038.1"/>
    <property type="molecule type" value="Genomic_DNA"/>
</dbReference>
<comment type="caution">
    <text evidence="3">The sequence shown here is derived from an EMBL/GenBank/DDBJ whole genome shotgun (WGS) entry which is preliminary data.</text>
</comment>
<evidence type="ECO:0000256" key="1">
    <source>
        <dbReference type="SAM" id="Coils"/>
    </source>
</evidence>
<gene>
    <name evidence="3" type="ORF">IAB89_10385</name>
</gene>